<dbReference type="STRING" id="1798531.A2392_02150"/>
<evidence type="ECO:0000313" key="3">
    <source>
        <dbReference type="Proteomes" id="UP000177395"/>
    </source>
</evidence>
<dbReference type="Pfam" id="PF13624">
    <property type="entry name" value="SurA_N_3"/>
    <property type="match status" value="1"/>
</dbReference>
<organism evidence="2 3">
    <name type="scientific">Candidatus Kaiserbacteria bacterium RIFOXYB1_FULL_46_14</name>
    <dbReference type="NCBI Taxonomy" id="1798531"/>
    <lineage>
        <taxon>Bacteria</taxon>
        <taxon>Candidatus Kaiseribacteriota</taxon>
    </lineage>
</organism>
<dbReference type="Proteomes" id="UP000177395">
    <property type="component" value="Unassembled WGS sequence"/>
</dbReference>
<keyword evidence="1" id="KW-0812">Transmembrane</keyword>
<name>A0A1F6FI70_9BACT</name>
<dbReference type="AlphaFoldDB" id="A0A1F6FI70"/>
<reference evidence="2 3" key="1">
    <citation type="journal article" date="2016" name="Nat. Commun.">
        <title>Thousands of microbial genomes shed light on interconnected biogeochemical processes in an aquifer system.</title>
        <authorList>
            <person name="Anantharaman K."/>
            <person name="Brown C.T."/>
            <person name="Hug L.A."/>
            <person name="Sharon I."/>
            <person name="Castelle C.J."/>
            <person name="Probst A.J."/>
            <person name="Thomas B.C."/>
            <person name="Singh A."/>
            <person name="Wilkins M.J."/>
            <person name="Karaoz U."/>
            <person name="Brodie E.L."/>
            <person name="Williams K.H."/>
            <person name="Hubbard S.S."/>
            <person name="Banfield J.F."/>
        </authorList>
    </citation>
    <scope>NUCLEOTIDE SEQUENCE [LARGE SCALE GENOMIC DNA]</scope>
</reference>
<feature type="transmembrane region" description="Helical" evidence="1">
    <location>
        <begin position="17"/>
        <end position="37"/>
    </location>
</feature>
<gene>
    <name evidence="2" type="ORF">A2392_02150</name>
</gene>
<keyword evidence="1" id="KW-0472">Membrane</keyword>
<dbReference type="InterPro" id="IPR027304">
    <property type="entry name" value="Trigger_fact/SurA_dom_sf"/>
</dbReference>
<dbReference type="PANTHER" id="PTHR47245">
    <property type="entry name" value="PEPTIDYLPROLYL ISOMERASE"/>
    <property type="match status" value="1"/>
</dbReference>
<dbReference type="EMBL" id="MFMS01000006">
    <property type="protein sequence ID" value="OGG85554.1"/>
    <property type="molecule type" value="Genomic_DNA"/>
</dbReference>
<evidence type="ECO:0000256" key="1">
    <source>
        <dbReference type="SAM" id="Phobius"/>
    </source>
</evidence>
<dbReference type="PANTHER" id="PTHR47245:SF2">
    <property type="entry name" value="PEPTIDYL-PROLYL CIS-TRANS ISOMERASE HP_0175-RELATED"/>
    <property type="match status" value="1"/>
</dbReference>
<proteinExistence type="predicted"/>
<protein>
    <recommendedName>
        <fullName evidence="4">PpiC domain-containing protein</fullName>
    </recommendedName>
</protein>
<comment type="caution">
    <text evidence="2">The sequence shown here is derived from an EMBL/GenBank/DDBJ whole genome shotgun (WGS) entry which is preliminary data.</text>
</comment>
<dbReference type="Gene3D" id="1.10.4030.10">
    <property type="entry name" value="Porin chaperone SurA, peptide-binding domain"/>
    <property type="match status" value="1"/>
</dbReference>
<dbReference type="SUPFAM" id="SSF109998">
    <property type="entry name" value="Triger factor/SurA peptide-binding domain-like"/>
    <property type="match status" value="1"/>
</dbReference>
<keyword evidence="1" id="KW-1133">Transmembrane helix</keyword>
<evidence type="ECO:0008006" key="4">
    <source>
        <dbReference type="Google" id="ProtNLM"/>
    </source>
</evidence>
<dbReference type="InterPro" id="IPR050245">
    <property type="entry name" value="PrsA_foldase"/>
</dbReference>
<accession>A0A1F6FI70</accession>
<sequence>MNDEVNDNNGRGKNGSLLIFFVLLALVAAGIGAWFYFEKSQSDTTPNAEGETSEVVARVNGVEIDRSSYERSLEQLRAAYVSQGIDVSNATSSELLKEQAIESLVNRQLIVMAAKSKGLTVEGTAIDAEYQNVVEGAGGNEAFAAALVASNLSEVMVRADIENGLLIQQYLATELRINELTVTDAEVESYYNSAKETNSDVPALSEVSAAIQSQLLTEKRDAAVNAALKTLRETAEIEILI</sequence>
<evidence type="ECO:0000313" key="2">
    <source>
        <dbReference type="EMBL" id="OGG85554.1"/>
    </source>
</evidence>